<evidence type="ECO:0000313" key="3">
    <source>
        <dbReference type="Proteomes" id="UP001437256"/>
    </source>
</evidence>
<protein>
    <submittedName>
        <fullName evidence="2">Uncharacterized protein</fullName>
    </submittedName>
</protein>
<feature type="region of interest" description="Disordered" evidence="1">
    <location>
        <begin position="27"/>
        <end position="57"/>
    </location>
</feature>
<proteinExistence type="predicted"/>
<sequence>MDIMNELLIQTPKYRLCFNNRTELQATTPPMFTTGTQDHIDSKPNNDEGPNDLYLWPDQPEVMNHLL</sequence>
<feature type="compositionally biased region" description="Polar residues" evidence="1">
    <location>
        <begin position="27"/>
        <end position="37"/>
    </location>
</feature>
<name>A0ABR2ZEY5_9AGAR</name>
<evidence type="ECO:0000313" key="2">
    <source>
        <dbReference type="EMBL" id="KAL0060197.1"/>
    </source>
</evidence>
<accession>A0ABR2ZEY5</accession>
<reference evidence="2 3" key="1">
    <citation type="submission" date="2024-05" db="EMBL/GenBank/DDBJ databases">
        <title>A draft genome resource for the thread blight pathogen Marasmius tenuissimus strain MS-2.</title>
        <authorList>
            <person name="Yulfo-Soto G.E."/>
            <person name="Baruah I.K."/>
            <person name="Amoako-Attah I."/>
            <person name="Bukari Y."/>
            <person name="Meinhardt L.W."/>
            <person name="Bailey B.A."/>
            <person name="Cohen S.P."/>
        </authorList>
    </citation>
    <scope>NUCLEOTIDE SEQUENCE [LARGE SCALE GENOMIC DNA]</scope>
    <source>
        <strain evidence="2 3">MS-2</strain>
    </source>
</reference>
<organism evidence="2 3">
    <name type="scientific">Marasmius tenuissimus</name>
    <dbReference type="NCBI Taxonomy" id="585030"/>
    <lineage>
        <taxon>Eukaryota</taxon>
        <taxon>Fungi</taxon>
        <taxon>Dikarya</taxon>
        <taxon>Basidiomycota</taxon>
        <taxon>Agaricomycotina</taxon>
        <taxon>Agaricomycetes</taxon>
        <taxon>Agaricomycetidae</taxon>
        <taxon>Agaricales</taxon>
        <taxon>Marasmiineae</taxon>
        <taxon>Marasmiaceae</taxon>
        <taxon>Marasmius</taxon>
    </lineage>
</organism>
<gene>
    <name evidence="2" type="ORF">AAF712_013044</name>
</gene>
<keyword evidence="3" id="KW-1185">Reference proteome</keyword>
<evidence type="ECO:0000256" key="1">
    <source>
        <dbReference type="SAM" id="MobiDB-lite"/>
    </source>
</evidence>
<dbReference type="EMBL" id="JBBXMP010000188">
    <property type="protein sequence ID" value="KAL0060197.1"/>
    <property type="molecule type" value="Genomic_DNA"/>
</dbReference>
<dbReference type="Proteomes" id="UP001437256">
    <property type="component" value="Unassembled WGS sequence"/>
</dbReference>
<comment type="caution">
    <text evidence="2">The sequence shown here is derived from an EMBL/GenBank/DDBJ whole genome shotgun (WGS) entry which is preliminary data.</text>
</comment>